<sequence>MLLPPVLVPPTPVRPLLLYLSVSDVALGCTLAQLDDSSKERAIYYLSKRMLDYETSLSGWCMYFDGAANHSRYGIGVLLISPHGDHIPRFVRLVFSDRHPATNNIVEYEACILGLEMALKLGIRQMEVFGDSNMGTNAIEVIFLDMATPRKIQFTNEAFKMMKNLKLLKVYWFSHHYGSPKRDYKVLFPQNFEFPSYELRYLYWDGYPLKFLPSHFDGENLVELNLRV</sequence>
<dbReference type="Pfam" id="PF17919">
    <property type="entry name" value="RT_RNaseH_2"/>
    <property type="match status" value="1"/>
</dbReference>
<evidence type="ECO:0000259" key="1">
    <source>
        <dbReference type="Pfam" id="PF13456"/>
    </source>
</evidence>
<evidence type="ECO:0000313" key="3">
    <source>
        <dbReference type="EMBL" id="WJZ85698.1"/>
    </source>
</evidence>
<evidence type="ECO:0000313" key="4">
    <source>
        <dbReference type="Proteomes" id="UP001227230"/>
    </source>
</evidence>
<keyword evidence="4" id="KW-1185">Reference proteome</keyword>
<proteinExistence type="predicted"/>
<dbReference type="InterPro" id="IPR002156">
    <property type="entry name" value="RNaseH_domain"/>
</dbReference>
<feature type="domain" description="Reverse transcriptase/retrotransposon-derived protein RNase H-like" evidence="2">
    <location>
        <begin position="4"/>
        <end position="56"/>
    </location>
</feature>
<name>A0ABY9BRX0_VITVI</name>
<protein>
    <recommendedName>
        <fullName evidence="5">RNase H type-1 domain-containing protein</fullName>
    </recommendedName>
</protein>
<dbReference type="PANTHER" id="PTHR48475">
    <property type="entry name" value="RIBONUCLEASE H"/>
    <property type="match status" value="1"/>
</dbReference>
<dbReference type="PANTHER" id="PTHR48475:SF1">
    <property type="entry name" value="RNASE H TYPE-1 DOMAIN-CONTAINING PROTEIN"/>
    <property type="match status" value="1"/>
</dbReference>
<feature type="domain" description="RNase H type-1" evidence="1">
    <location>
        <begin position="65"/>
        <end position="172"/>
    </location>
</feature>
<dbReference type="InterPro" id="IPR036397">
    <property type="entry name" value="RNaseH_sf"/>
</dbReference>
<dbReference type="InterPro" id="IPR012337">
    <property type="entry name" value="RNaseH-like_sf"/>
</dbReference>
<dbReference type="InterPro" id="IPR041577">
    <property type="entry name" value="RT_RNaseH_2"/>
</dbReference>
<gene>
    <name evidence="3" type="ORF">VitviT2T_005218</name>
</gene>
<dbReference type="Gene3D" id="3.30.420.10">
    <property type="entry name" value="Ribonuclease H-like superfamily/Ribonuclease H"/>
    <property type="match status" value="1"/>
</dbReference>
<organism evidence="3 4">
    <name type="scientific">Vitis vinifera</name>
    <name type="common">Grape</name>
    <dbReference type="NCBI Taxonomy" id="29760"/>
    <lineage>
        <taxon>Eukaryota</taxon>
        <taxon>Viridiplantae</taxon>
        <taxon>Streptophyta</taxon>
        <taxon>Embryophyta</taxon>
        <taxon>Tracheophyta</taxon>
        <taxon>Spermatophyta</taxon>
        <taxon>Magnoliopsida</taxon>
        <taxon>eudicotyledons</taxon>
        <taxon>Gunneridae</taxon>
        <taxon>Pentapetalae</taxon>
        <taxon>rosids</taxon>
        <taxon>Vitales</taxon>
        <taxon>Vitaceae</taxon>
        <taxon>Viteae</taxon>
        <taxon>Vitis</taxon>
    </lineage>
</organism>
<dbReference type="Proteomes" id="UP001227230">
    <property type="component" value="Chromosome 4"/>
</dbReference>
<evidence type="ECO:0000259" key="2">
    <source>
        <dbReference type="Pfam" id="PF17919"/>
    </source>
</evidence>
<dbReference type="SUPFAM" id="SSF53098">
    <property type="entry name" value="Ribonuclease H-like"/>
    <property type="match status" value="1"/>
</dbReference>
<evidence type="ECO:0008006" key="5">
    <source>
        <dbReference type="Google" id="ProtNLM"/>
    </source>
</evidence>
<accession>A0ABY9BRX0</accession>
<dbReference type="Pfam" id="PF13456">
    <property type="entry name" value="RVT_3"/>
    <property type="match status" value="1"/>
</dbReference>
<reference evidence="3 4" key="1">
    <citation type="journal article" date="2023" name="Hortic Res">
        <title>The complete reference genome for grapevine (Vitis vinifera L.) genetics and breeding.</title>
        <authorList>
            <person name="Shi X."/>
            <person name="Cao S."/>
            <person name="Wang X."/>
            <person name="Huang S."/>
            <person name="Wang Y."/>
            <person name="Liu Z."/>
            <person name="Liu W."/>
            <person name="Leng X."/>
            <person name="Peng Y."/>
            <person name="Wang N."/>
            <person name="Wang Y."/>
            <person name="Ma Z."/>
            <person name="Xu X."/>
            <person name="Zhang F."/>
            <person name="Xue H."/>
            <person name="Zhong H."/>
            <person name="Wang Y."/>
            <person name="Zhang K."/>
            <person name="Velt A."/>
            <person name="Avia K."/>
            <person name="Holtgrawe D."/>
            <person name="Grimplet J."/>
            <person name="Matus J.T."/>
            <person name="Ware D."/>
            <person name="Wu X."/>
            <person name="Wang H."/>
            <person name="Liu C."/>
            <person name="Fang Y."/>
            <person name="Rustenholz C."/>
            <person name="Cheng Z."/>
            <person name="Xiao H."/>
            <person name="Zhou Y."/>
        </authorList>
    </citation>
    <scope>NUCLEOTIDE SEQUENCE [LARGE SCALE GENOMIC DNA]</scope>
    <source>
        <strain evidence="4">cv. Pinot noir / PN40024</strain>
        <tissue evidence="3">Leaf</tissue>
    </source>
</reference>
<dbReference type="EMBL" id="CP126651">
    <property type="protein sequence ID" value="WJZ85698.1"/>
    <property type="molecule type" value="Genomic_DNA"/>
</dbReference>